<evidence type="ECO:0000313" key="2">
    <source>
        <dbReference type="EMBL" id="KZM26576.1"/>
    </source>
</evidence>
<evidence type="ECO:0000313" key="3">
    <source>
        <dbReference type="Proteomes" id="UP000076837"/>
    </source>
</evidence>
<name>A0A163JT50_DIDRA</name>
<dbReference type="SUPFAM" id="SSF55455">
    <property type="entry name" value="SRF-like"/>
    <property type="match status" value="1"/>
</dbReference>
<evidence type="ECO:0008006" key="4">
    <source>
        <dbReference type="Google" id="ProtNLM"/>
    </source>
</evidence>
<feature type="region of interest" description="Disordered" evidence="1">
    <location>
        <begin position="132"/>
        <end position="195"/>
    </location>
</feature>
<evidence type="ECO:0000256" key="1">
    <source>
        <dbReference type="SAM" id="MobiDB-lite"/>
    </source>
</evidence>
<protein>
    <recommendedName>
        <fullName evidence="4">MADS-box domain-containing protein</fullName>
    </recommendedName>
</protein>
<gene>
    <name evidence="2" type="ORF">ST47_g2217</name>
</gene>
<dbReference type="AlphaFoldDB" id="A0A163JT50"/>
<dbReference type="Proteomes" id="UP000076837">
    <property type="component" value="Unassembled WGS sequence"/>
</dbReference>
<dbReference type="GO" id="GO:0045944">
    <property type="term" value="P:positive regulation of transcription by RNA polymerase II"/>
    <property type="evidence" value="ECO:0007669"/>
    <property type="project" value="UniProtKB-ARBA"/>
</dbReference>
<keyword evidence="3" id="KW-1185">Reference proteome</keyword>
<feature type="compositionally biased region" description="Low complexity" evidence="1">
    <location>
        <begin position="140"/>
        <end position="151"/>
    </location>
</feature>
<dbReference type="GO" id="GO:0046983">
    <property type="term" value="F:protein dimerization activity"/>
    <property type="evidence" value="ECO:0007669"/>
    <property type="project" value="InterPro"/>
</dbReference>
<dbReference type="GO" id="GO:0003677">
    <property type="term" value="F:DNA binding"/>
    <property type="evidence" value="ECO:0007669"/>
    <property type="project" value="InterPro"/>
</dbReference>
<accession>A0A163JT50</accession>
<organism evidence="2 3">
    <name type="scientific">Didymella rabiei</name>
    <name type="common">Chickpea ascochyta blight fungus</name>
    <name type="synonym">Mycosphaerella rabiei</name>
    <dbReference type="NCBI Taxonomy" id="5454"/>
    <lineage>
        <taxon>Eukaryota</taxon>
        <taxon>Fungi</taxon>
        <taxon>Dikarya</taxon>
        <taxon>Ascomycota</taxon>
        <taxon>Pezizomycotina</taxon>
        <taxon>Dothideomycetes</taxon>
        <taxon>Pleosporomycetidae</taxon>
        <taxon>Pleosporales</taxon>
        <taxon>Pleosporineae</taxon>
        <taxon>Didymellaceae</taxon>
        <taxon>Ascochyta</taxon>
    </lineage>
</organism>
<dbReference type="InterPro" id="IPR036879">
    <property type="entry name" value="TF_MADSbox_sf"/>
</dbReference>
<comment type="caution">
    <text evidence="2">The sequence shown here is derived from an EMBL/GenBank/DDBJ whole genome shotgun (WGS) entry which is preliminary data.</text>
</comment>
<reference evidence="2 3" key="1">
    <citation type="journal article" date="2016" name="Sci. Rep.">
        <title>Draft genome sequencing and secretome analysis of fungal phytopathogen Ascochyta rabiei provides insight into the necrotrophic effector repertoire.</title>
        <authorList>
            <person name="Verma S."/>
            <person name="Gazara R.K."/>
            <person name="Nizam S."/>
            <person name="Parween S."/>
            <person name="Chattopadhyay D."/>
            <person name="Verma P.K."/>
        </authorList>
    </citation>
    <scope>NUCLEOTIDE SEQUENCE [LARGE SCALE GENOMIC DNA]</scope>
    <source>
        <strain evidence="2 3">ArDII</strain>
    </source>
</reference>
<feature type="compositionally biased region" description="Polar residues" evidence="1">
    <location>
        <begin position="156"/>
        <end position="167"/>
    </location>
</feature>
<dbReference type="EMBL" id="JYNV01000103">
    <property type="protein sequence ID" value="KZM26576.1"/>
    <property type="molecule type" value="Genomic_DNA"/>
</dbReference>
<sequence>MESKRTMQPPKNPGRSFDTRYNGIFKKTTELCDMFPDTRVLIVINKPGSQPLVFSSEQHGLSWPTAIEEYIRTSEAIVKRPAHYQSLSEGISKGRATLVRSSLSPSPPERWDTAKKRTLDWVDACEDDSTLDESISIGRPLSPSTSPLPASKQRRVSNYTSPRSQPTRDFPTFVLPSESRPAMSERADMSTYDGM</sequence>
<proteinExistence type="predicted"/>